<protein>
    <recommendedName>
        <fullName evidence="2">Segregation and condensation protein A</fullName>
    </recommendedName>
</protein>
<comment type="caution">
    <text evidence="3">The sequence shown here is derived from an EMBL/GenBank/DDBJ whole genome shotgun (WGS) entry which is preliminary data.</text>
</comment>
<proteinExistence type="predicted"/>
<dbReference type="OrthoDB" id="9811016at2"/>
<keyword evidence="4" id="KW-1185">Reference proteome</keyword>
<dbReference type="PATRIC" id="fig|755172.3.peg.1610"/>
<evidence type="ECO:0000256" key="1">
    <source>
        <dbReference type="ARBA" id="ARBA00022829"/>
    </source>
</evidence>
<name>A0A134AC88_9FIRM</name>
<evidence type="ECO:0000256" key="2">
    <source>
        <dbReference type="ARBA" id="ARBA00044777"/>
    </source>
</evidence>
<dbReference type="AlphaFoldDB" id="A0A134AC88"/>
<reference evidence="4" key="1">
    <citation type="submission" date="2016-01" db="EMBL/GenBank/DDBJ databases">
        <authorList>
            <person name="Mitreva M."/>
            <person name="Pepin K.H."/>
            <person name="Mihindukulasuriya K.A."/>
            <person name="Fulton R."/>
            <person name="Fronick C."/>
            <person name="O'Laughlin M."/>
            <person name="Miner T."/>
            <person name="Herter B."/>
            <person name="Rosa B.A."/>
            <person name="Cordes M."/>
            <person name="Tomlinson C."/>
            <person name="Wollam A."/>
            <person name="Palsikar V.B."/>
            <person name="Mardis E.R."/>
            <person name="Wilson R.K."/>
        </authorList>
    </citation>
    <scope>NUCLEOTIDE SEQUENCE [LARGE SCALE GENOMIC DNA]</scope>
    <source>
        <strain evidence="4">DNF00729</strain>
    </source>
</reference>
<dbReference type="PANTHER" id="PTHR33969:SF2">
    <property type="entry name" value="SEGREGATION AND CONDENSATION PROTEIN A"/>
    <property type="match status" value="1"/>
</dbReference>
<dbReference type="Proteomes" id="UP000070442">
    <property type="component" value="Unassembled WGS sequence"/>
</dbReference>
<dbReference type="Pfam" id="PF02616">
    <property type="entry name" value="SMC_ScpA"/>
    <property type="match status" value="1"/>
</dbReference>
<dbReference type="RefSeq" id="WP_068369522.1">
    <property type="nucleotide sequence ID" value="NZ_CAMYBE010000001.1"/>
</dbReference>
<dbReference type="EMBL" id="LSDG01000045">
    <property type="protein sequence ID" value="KXB65140.1"/>
    <property type="molecule type" value="Genomic_DNA"/>
</dbReference>
<keyword evidence="1" id="KW-0159">Chromosome partition</keyword>
<evidence type="ECO:0000313" key="4">
    <source>
        <dbReference type="Proteomes" id="UP000070442"/>
    </source>
</evidence>
<dbReference type="PANTHER" id="PTHR33969">
    <property type="entry name" value="SEGREGATION AND CONDENSATION PROTEIN A"/>
    <property type="match status" value="1"/>
</dbReference>
<dbReference type="InterPro" id="IPR003768">
    <property type="entry name" value="ScpA"/>
</dbReference>
<sequence>MNFEIVYESFSGPMEVLLELIKKREMDIYDIQIHILVDDFLHYIDTMTGPIMDSVVDFLSMASYLLAIKSRMLLPERPTDDEEEEEDPREDLVERIVEYQRMKALSELLEEMAAYEDGAIYKKQDDFTDFSEQDLINDGSIEALTKAFREAMLQFQIHEEAKRSLEKISAAEYSFHQAREKIQWAFNQWEKPSFLDMVRDAESRIEIVTIFLTMLELVKGQSIYCEQKGRDIILSKREIPYAS</sequence>
<gene>
    <name evidence="3" type="ORF">HMPREF1863_01648</name>
</gene>
<dbReference type="Gene3D" id="6.10.250.2410">
    <property type="match status" value="1"/>
</dbReference>
<evidence type="ECO:0000313" key="3">
    <source>
        <dbReference type="EMBL" id="KXB65140.1"/>
    </source>
</evidence>
<dbReference type="GO" id="GO:0007059">
    <property type="term" value="P:chromosome segregation"/>
    <property type="evidence" value="ECO:0007669"/>
    <property type="project" value="UniProtKB-KW"/>
</dbReference>
<organism evidence="3 4">
    <name type="scientific">Aedoeadaptatus coxii</name>
    <dbReference type="NCBI Taxonomy" id="755172"/>
    <lineage>
        <taxon>Bacteria</taxon>
        <taxon>Bacillati</taxon>
        <taxon>Bacillota</taxon>
        <taxon>Tissierellia</taxon>
        <taxon>Tissierellales</taxon>
        <taxon>Peptoniphilaceae</taxon>
        <taxon>Aedoeadaptatus</taxon>
    </lineage>
</organism>
<dbReference type="STRING" id="755172.HMPREF1863_01648"/>
<accession>A0A134AC88</accession>